<dbReference type="OrthoDB" id="8118055at2759"/>
<dbReference type="GO" id="GO:0005509">
    <property type="term" value="F:calcium ion binding"/>
    <property type="evidence" value="ECO:0007669"/>
    <property type="project" value="InterPro"/>
</dbReference>
<feature type="active site" evidence="11">
    <location>
        <position position="251"/>
    </location>
</feature>
<evidence type="ECO:0000256" key="6">
    <source>
        <dbReference type="ARBA" id="ARBA00023157"/>
    </source>
</evidence>
<dbReference type="STRING" id="686832.A0A0C2Z0Z6"/>
<comment type="pathway">
    <text evidence="2">Protein modification; protein glycosylation.</text>
</comment>
<reference evidence="16 17" key="1">
    <citation type="submission" date="2014-04" db="EMBL/GenBank/DDBJ databases">
        <authorList>
            <consortium name="DOE Joint Genome Institute"/>
            <person name="Kuo A."/>
            <person name="Gay G."/>
            <person name="Dore J."/>
            <person name="Kohler A."/>
            <person name="Nagy L.G."/>
            <person name="Floudas D."/>
            <person name="Copeland A."/>
            <person name="Barry K.W."/>
            <person name="Cichocki N."/>
            <person name="Veneault-Fourrey C."/>
            <person name="LaButti K."/>
            <person name="Lindquist E.A."/>
            <person name="Lipzen A."/>
            <person name="Lundell T."/>
            <person name="Morin E."/>
            <person name="Murat C."/>
            <person name="Sun H."/>
            <person name="Tunlid A."/>
            <person name="Henrissat B."/>
            <person name="Grigoriev I.V."/>
            <person name="Hibbett D.S."/>
            <person name="Martin F."/>
            <person name="Nordberg H.P."/>
            <person name="Cantor M.N."/>
            <person name="Hua S.X."/>
        </authorList>
    </citation>
    <scope>NUCLEOTIDE SEQUENCE [LARGE SCALE GENOMIC DNA]</scope>
    <source>
        <strain evidence="17">h7</strain>
    </source>
</reference>
<feature type="binding site" evidence="12">
    <location>
        <position position="489"/>
    </location>
    <ligand>
        <name>Ca(2+)</name>
        <dbReference type="ChEBI" id="CHEBI:29108"/>
    </ligand>
</feature>
<evidence type="ECO:0000256" key="12">
    <source>
        <dbReference type="PIRSR" id="PIRSR601382-2"/>
    </source>
</evidence>
<feature type="chain" id="PRO_5002159961" description="alpha-1,2-Mannosidase" evidence="15">
    <location>
        <begin position="21"/>
        <end position="545"/>
    </location>
</feature>
<dbReference type="GO" id="GO:0005783">
    <property type="term" value="C:endoplasmic reticulum"/>
    <property type="evidence" value="ECO:0007669"/>
    <property type="project" value="TreeGrafter"/>
</dbReference>
<evidence type="ECO:0000256" key="13">
    <source>
        <dbReference type="PIRSR" id="PIRSR601382-3"/>
    </source>
</evidence>
<evidence type="ECO:0000256" key="11">
    <source>
        <dbReference type="PIRSR" id="PIRSR601382-1"/>
    </source>
</evidence>
<evidence type="ECO:0000256" key="8">
    <source>
        <dbReference type="ARBA" id="ARBA00023295"/>
    </source>
</evidence>
<dbReference type="InterPro" id="IPR012341">
    <property type="entry name" value="6hp_glycosidase-like_sf"/>
</dbReference>
<evidence type="ECO:0000256" key="5">
    <source>
        <dbReference type="ARBA" id="ARBA00022801"/>
    </source>
</evidence>
<evidence type="ECO:0000313" key="17">
    <source>
        <dbReference type="Proteomes" id="UP000053424"/>
    </source>
</evidence>
<evidence type="ECO:0000256" key="2">
    <source>
        <dbReference type="ARBA" id="ARBA00004922"/>
    </source>
</evidence>
<comment type="catalytic activity">
    <reaction evidence="10">
        <text>N(4)-(alpha-D-Man-(1-&gt;2)-alpha-D-Man-(1-&gt;2)-alpha-D-Man-(1-&gt;3)-[alpha-D-Man-(1-&gt;2)-alpha-D-Man-(1-&gt;3)-[alpha-D-Man-(1-&gt;2)-alpha-D-Man-(1-&gt;6)]-alpha-D-Man-(1-&gt;6)]-beta-D-Man-(1-&gt;4)-beta-D-GlcNAc-(1-&gt;4)-beta-D-GlcNAc)-L-asparaginyl-[protein] (N-glucan mannose isomer 9A1,2,3B1,2,3) + 4 H2O = N(4)-(alpha-D-Man-(1-&gt;3)-[alpha-D-Man-(1-&gt;3)-[alpha-D-Man-(1-&gt;6)]-alpha-D-Man-(1-&gt;6)]-beta-D-Man-(1-&gt;4)-beta-D-GlcNAc-(1-&gt;4)-beta-D-GlcNAc)-L-asparaginyl-[protein] (N-glucan mannose isomer 5A1,2) + 4 beta-D-mannose</text>
        <dbReference type="Rhea" id="RHEA:56008"/>
        <dbReference type="Rhea" id="RHEA-COMP:14356"/>
        <dbReference type="Rhea" id="RHEA-COMP:14367"/>
        <dbReference type="ChEBI" id="CHEBI:15377"/>
        <dbReference type="ChEBI" id="CHEBI:28563"/>
        <dbReference type="ChEBI" id="CHEBI:59087"/>
        <dbReference type="ChEBI" id="CHEBI:139493"/>
        <dbReference type="EC" id="3.2.1.113"/>
    </reaction>
</comment>
<evidence type="ECO:0000256" key="9">
    <source>
        <dbReference type="ARBA" id="ARBA00047669"/>
    </source>
</evidence>
<evidence type="ECO:0000256" key="4">
    <source>
        <dbReference type="ARBA" id="ARBA00022729"/>
    </source>
</evidence>
<keyword evidence="17" id="KW-1185">Reference proteome</keyword>
<feature type="disulfide bond" evidence="13">
    <location>
        <begin position="316"/>
        <end position="345"/>
    </location>
</feature>
<dbReference type="Proteomes" id="UP000053424">
    <property type="component" value="Unassembled WGS sequence"/>
</dbReference>
<organism evidence="16 17">
    <name type="scientific">Hebeloma cylindrosporum</name>
    <dbReference type="NCBI Taxonomy" id="76867"/>
    <lineage>
        <taxon>Eukaryota</taxon>
        <taxon>Fungi</taxon>
        <taxon>Dikarya</taxon>
        <taxon>Basidiomycota</taxon>
        <taxon>Agaricomycotina</taxon>
        <taxon>Agaricomycetes</taxon>
        <taxon>Agaricomycetidae</taxon>
        <taxon>Agaricales</taxon>
        <taxon>Agaricineae</taxon>
        <taxon>Hymenogastraceae</taxon>
        <taxon>Hebeloma</taxon>
    </lineage>
</organism>
<reference evidence="17" key="2">
    <citation type="submission" date="2015-01" db="EMBL/GenBank/DDBJ databases">
        <title>Evolutionary Origins and Diversification of the Mycorrhizal Mutualists.</title>
        <authorList>
            <consortium name="DOE Joint Genome Institute"/>
            <consortium name="Mycorrhizal Genomics Consortium"/>
            <person name="Kohler A."/>
            <person name="Kuo A."/>
            <person name="Nagy L.G."/>
            <person name="Floudas D."/>
            <person name="Copeland A."/>
            <person name="Barry K.W."/>
            <person name="Cichocki N."/>
            <person name="Veneault-Fourrey C."/>
            <person name="LaButti K."/>
            <person name="Lindquist E.A."/>
            <person name="Lipzen A."/>
            <person name="Lundell T."/>
            <person name="Morin E."/>
            <person name="Murat C."/>
            <person name="Riley R."/>
            <person name="Ohm R."/>
            <person name="Sun H."/>
            <person name="Tunlid A."/>
            <person name="Henrissat B."/>
            <person name="Grigoriev I.V."/>
            <person name="Hibbett D.S."/>
            <person name="Martin F."/>
        </authorList>
    </citation>
    <scope>NUCLEOTIDE SEQUENCE [LARGE SCALE GENOMIC DNA]</scope>
    <source>
        <strain evidence="17">h7</strain>
    </source>
</reference>
<keyword evidence="5 14" id="KW-0378">Hydrolase</keyword>
<evidence type="ECO:0000313" key="16">
    <source>
        <dbReference type="EMBL" id="KIM46837.1"/>
    </source>
</evidence>
<dbReference type="InterPro" id="IPR001382">
    <property type="entry name" value="Glyco_hydro_47"/>
</dbReference>
<evidence type="ECO:0000256" key="15">
    <source>
        <dbReference type="SAM" id="SignalP"/>
    </source>
</evidence>
<keyword evidence="4 15" id="KW-0732">Signal</keyword>
<dbReference type="GO" id="GO:0005975">
    <property type="term" value="P:carbohydrate metabolic process"/>
    <property type="evidence" value="ECO:0007669"/>
    <property type="project" value="InterPro"/>
</dbReference>
<evidence type="ECO:0000256" key="3">
    <source>
        <dbReference type="ARBA" id="ARBA00007658"/>
    </source>
</evidence>
<feature type="active site" description="Proton donor" evidence="11">
    <location>
        <position position="121"/>
    </location>
</feature>
<feature type="active site" evidence="11">
    <location>
        <position position="401"/>
    </location>
</feature>
<comment type="catalytic activity">
    <reaction evidence="9">
        <text>N(4)-(alpha-D-Man-(1-&gt;2)-alpha-D-Man-(1-&gt;2)-alpha-D-Man-(1-&gt;3)-[alpha-D-Man-(1-&gt;3)-[alpha-D-Man-(1-&gt;2)-alpha-D-Man-(1-&gt;6)]-alpha-D-Man-(1-&gt;6)]-beta-D-Man-(1-&gt;4)-beta-D-GlcNAc-(1-&gt;4)-beta-D-GlcNAc)-L-asparaginyl-[protein] (N-glucan mannose isomer 8A1,2,3B1,3) + 3 H2O = N(4)-(alpha-D-Man-(1-&gt;3)-[alpha-D-Man-(1-&gt;3)-[alpha-D-Man-(1-&gt;6)]-alpha-D-Man-(1-&gt;6)]-beta-D-Man-(1-&gt;4)-beta-D-GlcNAc-(1-&gt;4)-beta-D-GlcNAc)-L-asparaginyl-[protein] (N-glucan mannose isomer 5A1,2) + 3 beta-D-mannose</text>
        <dbReference type="Rhea" id="RHEA:56028"/>
        <dbReference type="Rhea" id="RHEA-COMP:14358"/>
        <dbReference type="Rhea" id="RHEA-COMP:14367"/>
        <dbReference type="ChEBI" id="CHEBI:15377"/>
        <dbReference type="ChEBI" id="CHEBI:28563"/>
        <dbReference type="ChEBI" id="CHEBI:59087"/>
        <dbReference type="ChEBI" id="CHEBI:60628"/>
        <dbReference type="EC" id="3.2.1.113"/>
    </reaction>
</comment>
<dbReference type="EC" id="3.2.1.-" evidence="14"/>
<dbReference type="GO" id="GO:0004571">
    <property type="term" value="F:mannosyl-oligosaccharide 1,2-alpha-mannosidase activity"/>
    <property type="evidence" value="ECO:0007669"/>
    <property type="project" value="UniProtKB-EC"/>
</dbReference>
<evidence type="ECO:0000256" key="7">
    <source>
        <dbReference type="ARBA" id="ARBA00023180"/>
    </source>
</evidence>
<dbReference type="GO" id="GO:0036503">
    <property type="term" value="P:ERAD pathway"/>
    <property type="evidence" value="ECO:0007669"/>
    <property type="project" value="UniProtKB-ARBA"/>
</dbReference>
<sequence length="545" mass="59914">MLAAPTLLFALLYLPYLTLGGTVQKPGLVVPPDSQKYADRVKTIFTDSYEAYKLYAFGHDDVAPIRKGFSDGRNGWGATIVDAMSTMHIMGLNDLFTEAVNFASEIDFSNSKTPDTVSVFESTIRYVGGLLSAYELNDQKYPQLKTKAKELADKLAFAWVGANDVPFGHIDFSTNTPQKATSNIAEAGTLTLEWATLSKHTGNDTYRQLAEKSVRHIAGGGAPLPGLPGQGIDPASGLPVGGYVTWGGGSDSYFEYLIKYARLNKTIDPIFADSWRTAVDSSIRTLLKRSIPGNNAYLADFDDSGKIRHVSSHLACFHGGNWLFGGKLLDNQTIVDIGLQLVDSCWNTYASTSTGIGPEQFAFISDDGGYTGGNTASLSQFNFNGQHGFYITSPYYILRPEALESNFYAWRVTGDTKYLDRAALAITKFEKYLKVEETGGYAGLYDVDSTNSRRVDDTESFWYAEVLKYLYLTFDEPSHIDLDEYVFNTEAHPFKIPTVTADQKFGTGKMRQQGKPSKTVSGDLPQVSKSSKAAFMDLMSEIFSS</sequence>
<feature type="active site" description="Proton donor" evidence="11">
    <location>
        <position position="359"/>
    </location>
</feature>
<keyword evidence="12" id="KW-0479">Metal-binding</keyword>
<dbReference type="InterPro" id="IPR050749">
    <property type="entry name" value="Glycosyl_Hydrolase_47"/>
</dbReference>
<name>A0A0C2Z0Z6_HEBCY</name>
<keyword evidence="12" id="KW-0106">Calcium</keyword>
<accession>A0A0C2Z0Z6</accession>
<comment type="similarity">
    <text evidence="3 14">Belongs to the glycosyl hydrolase 47 family.</text>
</comment>
<dbReference type="Gene3D" id="1.50.10.10">
    <property type="match status" value="1"/>
</dbReference>
<gene>
    <name evidence="16" type="ORF">M413DRAFT_264048</name>
</gene>
<dbReference type="Pfam" id="PF01532">
    <property type="entry name" value="Glyco_hydro_47"/>
    <property type="match status" value="1"/>
</dbReference>
<dbReference type="HOGENOM" id="CLU_003818_0_2_1"/>
<keyword evidence="8 14" id="KW-0326">Glycosidase</keyword>
<evidence type="ECO:0000256" key="1">
    <source>
        <dbReference type="ARBA" id="ARBA00001913"/>
    </source>
</evidence>
<dbReference type="EMBL" id="KN831770">
    <property type="protein sequence ID" value="KIM46837.1"/>
    <property type="molecule type" value="Genomic_DNA"/>
</dbReference>
<keyword evidence="6 13" id="KW-1015">Disulfide bond</keyword>
<dbReference type="PANTHER" id="PTHR11742">
    <property type="entry name" value="MANNOSYL-OLIGOSACCHARIDE ALPHA-1,2-MANNOSIDASE-RELATED"/>
    <property type="match status" value="1"/>
</dbReference>
<dbReference type="GO" id="GO:0016020">
    <property type="term" value="C:membrane"/>
    <property type="evidence" value="ECO:0007669"/>
    <property type="project" value="InterPro"/>
</dbReference>
<dbReference type="InterPro" id="IPR036026">
    <property type="entry name" value="Seven-hairpin_glycosidases"/>
</dbReference>
<protein>
    <recommendedName>
        <fullName evidence="14">alpha-1,2-Mannosidase</fullName>
        <ecNumber evidence="14">3.2.1.-</ecNumber>
    </recommendedName>
</protein>
<dbReference type="PANTHER" id="PTHR11742:SF101">
    <property type="entry name" value="MANNOSYL-OLIGOSACCHARIDE ALPHA-1,2-MANNOSIDASE 1B"/>
    <property type="match status" value="1"/>
</dbReference>
<evidence type="ECO:0000256" key="14">
    <source>
        <dbReference type="RuleBase" id="RU361193"/>
    </source>
</evidence>
<dbReference type="SUPFAM" id="SSF48225">
    <property type="entry name" value="Seven-hairpin glycosidases"/>
    <property type="match status" value="1"/>
</dbReference>
<keyword evidence="7" id="KW-0325">Glycoprotein</keyword>
<proteinExistence type="inferred from homology"/>
<dbReference type="PRINTS" id="PR00747">
    <property type="entry name" value="GLYHDRLASE47"/>
</dbReference>
<evidence type="ECO:0000256" key="10">
    <source>
        <dbReference type="ARBA" id="ARBA00048605"/>
    </source>
</evidence>
<feature type="signal peptide" evidence="15">
    <location>
        <begin position="1"/>
        <end position="20"/>
    </location>
</feature>
<dbReference type="FunFam" id="1.50.10.10:FF:000047">
    <property type="entry name" value="Mannosyl-oligosaccharide alpha-1,2-mannosidase"/>
    <property type="match status" value="1"/>
</dbReference>
<dbReference type="AlphaFoldDB" id="A0A0C2Z0Z6"/>
<comment type="cofactor">
    <cofactor evidence="1 12">
        <name>Ca(2+)</name>
        <dbReference type="ChEBI" id="CHEBI:29108"/>
    </cofactor>
</comment>